<dbReference type="EMBL" id="JBAMYC010000009">
    <property type="protein sequence ID" value="MEI1249861.1"/>
    <property type="molecule type" value="Genomic_DNA"/>
</dbReference>
<accession>A0ABU8CMY5</accession>
<proteinExistence type="predicted"/>
<feature type="domain" description="PAS" evidence="1">
    <location>
        <begin position="24"/>
        <end position="85"/>
    </location>
</feature>
<dbReference type="Pfam" id="PF13426">
    <property type="entry name" value="PAS_9"/>
    <property type="match status" value="1"/>
</dbReference>
<dbReference type="Pfam" id="PF00563">
    <property type="entry name" value="EAL"/>
    <property type="match status" value="1"/>
</dbReference>
<dbReference type="Proteomes" id="UP001531129">
    <property type="component" value="Unassembled WGS sequence"/>
</dbReference>
<dbReference type="InterPro" id="IPR000160">
    <property type="entry name" value="GGDEF_dom"/>
</dbReference>
<dbReference type="CDD" id="cd01948">
    <property type="entry name" value="EAL"/>
    <property type="match status" value="1"/>
</dbReference>
<protein>
    <submittedName>
        <fullName evidence="5">EAL domain-containing protein</fullName>
    </submittedName>
</protein>
<dbReference type="Pfam" id="PF00990">
    <property type="entry name" value="GGDEF"/>
    <property type="match status" value="1"/>
</dbReference>
<dbReference type="InterPro" id="IPR052155">
    <property type="entry name" value="Biofilm_reg_signaling"/>
</dbReference>
<dbReference type="CDD" id="cd01949">
    <property type="entry name" value="GGDEF"/>
    <property type="match status" value="1"/>
</dbReference>
<dbReference type="InterPro" id="IPR001633">
    <property type="entry name" value="EAL_dom"/>
</dbReference>
<dbReference type="PROSITE" id="PS50112">
    <property type="entry name" value="PAS"/>
    <property type="match status" value="1"/>
</dbReference>
<dbReference type="SUPFAM" id="SSF141868">
    <property type="entry name" value="EAL domain-like"/>
    <property type="match status" value="1"/>
</dbReference>
<dbReference type="SMART" id="SM00267">
    <property type="entry name" value="GGDEF"/>
    <property type="match status" value="1"/>
</dbReference>
<name>A0ABU8CMY5_9HYPH</name>
<evidence type="ECO:0000259" key="1">
    <source>
        <dbReference type="PROSITE" id="PS50112"/>
    </source>
</evidence>
<dbReference type="PROSITE" id="PS50883">
    <property type="entry name" value="EAL"/>
    <property type="match status" value="1"/>
</dbReference>
<dbReference type="CDD" id="cd00130">
    <property type="entry name" value="PAS"/>
    <property type="match status" value="1"/>
</dbReference>
<keyword evidence="6" id="KW-1185">Reference proteome</keyword>
<dbReference type="PROSITE" id="PS50887">
    <property type="entry name" value="GGDEF"/>
    <property type="match status" value="1"/>
</dbReference>
<evidence type="ECO:0000259" key="2">
    <source>
        <dbReference type="PROSITE" id="PS50113"/>
    </source>
</evidence>
<dbReference type="InterPro" id="IPR029787">
    <property type="entry name" value="Nucleotide_cyclase"/>
</dbReference>
<dbReference type="PANTHER" id="PTHR44757:SF2">
    <property type="entry name" value="BIOFILM ARCHITECTURE MAINTENANCE PROTEIN MBAA"/>
    <property type="match status" value="1"/>
</dbReference>
<dbReference type="PANTHER" id="PTHR44757">
    <property type="entry name" value="DIGUANYLATE CYCLASE DGCP"/>
    <property type="match status" value="1"/>
</dbReference>
<organism evidence="5 6">
    <name type="scientific">Rhizobium aouanii</name>
    <dbReference type="NCBI Taxonomy" id="3118145"/>
    <lineage>
        <taxon>Bacteria</taxon>
        <taxon>Pseudomonadati</taxon>
        <taxon>Pseudomonadota</taxon>
        <taxon>Alphaproteobacteria</taxon>
        <taxon>Hyphomicrobiales</taxon>
        <taxon>Rhizobiaceae</taxon>
        <taxon>Rhizobium/Agrobacterium group</taxon>
        <taxon>Rhizobium</taxon>
    </lineage>
</organism>
<reference evidence="5 6" key="1">
    <citation type="submission" date="2024-01" db="EMBL/GenBank/DDBJ databases">
        <title>Draft genome sequences of three bacterial strains isolated from Acacia saligna represent a potential new species within the genus Rhizobium.</title>
        <authorList>
            <person name="Tambong J.T."/>
            <person name="Mnasri B."/>
        </authorList>
    </citation>
    <scope>NUCLEOTIDE SEQUENCE [LARGE SCALE GENOMIC DNA]</scope>
    <source>
        <strain evidence="5 6">1AS12I</strain>
    </source>
</reference>
<evidence type="ECO:0000313" key="5">
    <source>
        <dbReference type="EMBL" id="MEI1249861.1"/>
    </source>
</evidence>
<dbReference type="InterPro" id="IPR035965">
    <property type="entry name" value="PAS-like_dom_sf"/>
</dbReference>
<dbReference type="PROSITE" id="PS50113">
    <property type="entry name" value="PAC"/>
    <property type="match status" value="1"/>
</dbReference>
<dbReference type="InterPro" id="IPR043128">
    <property type="entry name" value="Rev_trsase/Diguanyl_cyclase"/>
</dbReference>
<dbReference type="Gene3D" id="3.30.70.270">
    <property type="match status" value="1"/>
</dbReference>
<dbReference type="Gene3D" id="3.30.450.20">
    <property type="entry name" value="PAS domain"/>
    <property type="match status" value="1"/>
</dbReference>
<dbReference type="NCBIfam" id="TIGR00229">
    <property type="entry name" value="sensory_box"/>
    <property type="match status" value="1"/>
</dbReference>
<dbReference type="InterPro" id="IPR000700">
    <property type="entry name" value="PAS-assoc_C"/>
</dbReference>
<evidence type="ECO:0000313" key="6">
    <source>
        <dbReference type="Proteomes" id="UP001531129"/>
    </source>
</evidence>
<evidence type="ECO:0000259" key="4">
    <source>
        <dbReference type="PROSITE" id="PS50887"/>
    </source>
</evidence>
<dbReference type="InterPro" id="IPR035919">
    <property type="entry name" value="EAL_sf"/>
</dbReference>
<feature type="domain" description="GGDEF" evidence="4">
    <location>
        <begin position="170"/>
        <end position="303"/>
    </location>
</feature>
<dbReference type="SMART" id="SM00091">
    <property type="entry name" value="PAS"/>
    <property type="match status" value="1"/>
</dbReference>
<comment type="caution">
    <text evidence="5">The sequence shown here is derived from an EMBL/GenBank/DDBJ whole genome shotgun (WGS) entry which is preliminary data.</text>
</comment>
<dbReference type="SMART" id="SM00052">
    <property type="entry name" value="EAL"/>
    <property type="match status" value="1"/>
</dbReference>
<evidence type="ECO:0000259" key="3">
    <source>
        <dbReference type="PROSITE" id="PS50883"/>
    </source>
</evidence>
<dbReference type="InterPro" id="IPR000014">
    <property type="entry name" value="PAS"/>
</dbReference>
<dbReference type="SUPFAM" id="SSF55785">
    <property type="entry name" value="PYP-like sensor domain (PAS domain)"/>
    <property type="match status" value="1"/>
</dbReference>
<dbReference type="Gene3D" id="3.20.20.450">
    <property type="entry name" value="EAL domain"/>
    <property type="match status" value="1"/>
</dbReference>
<gene>
    <name evidence="5" type="ORF">V8Q02_17915</name>
</gene>
<feature type="domain" description="PAC" evidence="2">
    <location>
        <begin position="92"/>
        <end position="142"/>
    </location>
</feature>
<feature type="domain" description="EAL" evidence="3">
    <location>
        <begin position="312"/>
        <end position="565"/>
    </location>
</feature>
<dbReference type="RefSeq" id="WP_335913629.1">
    <property type="nucleotide sequence ID" value="NZ_JBAMYB010000009.1"/>
</dbReference>
<dbReference type="NCBIfam" id="TIGR00254">
    <property type="entry name" value="GGDEF"/>
    <property type="match status" value="1"/>
</dbReference>
<dbReference type="SUPFAM" id="SSF55073">
    <property type="entry name" value="Nucleotide cyclase"/>
    <property type="match status" value="1"/>
</dbReference>
<sequence length="593" mass="64003">MATRSSSLNRSKRRIPFTVAKFAEATKLSLISIDSHGDIEFVNPSACALFGYSKGEMIGKPITIIIPERMRGAHMAGLQKVSAGQKPNLGGRPVEVSAVKKDGTEFPIEITLSTWRGKRGFCAGAVITDISERREREGRLLRLASQDTLTGLLNRHRFSALLADTLAAGNAAAIILLDLDGFKEVNDTHGHRVGDCLLQAIGVRLPYMLRPDANIARIGGDEFAVLLQGVSDPRAVHAQADAILKAFAKPFELGGHVLELGTSIGFALSPTHGVEAEELIASADYALYRAKAAGGHSIRMYDATMRSETSARRELRDELLAAMRQGELELFYQPQVKLSDGRIIGLEALIRWHHPIRGLLTPAAFLPALDQSALALDIGWWTLDEAAKRASELQASGYEIRIGVNLFPGQLRAPNLIQKVASALQKHCLAPEGLELEVTETIALADDDRSLEAMTALRELGVGIAFDDFGTGYASLSSLQRYPLTTLKIDRGFIQQIRSRPNDAAITRALIGLSRDMGLATVAEGIETREQEGALVALGCPCGQGYLYGRPMPFSAVLSLIEQKAASAAPIGRQETGTFIRARPHAPKGGHGD</sequence>